<dbReference type="PANTHER" id="PTHR47919">
    <property type="entry name" value="INFECTION RESPONSE PROTEIN-RELATED"/>
    <property type="match status" value="1"/>
</dbReference>
<keyword evidence="1" id="KW-0732">Signal</keyword>
<name>A0A1I7TUR1_9PELO</name>
<feature type="chain" id="PRO_5009307993" evidence="1">
    <location>
        <begin position="18"/>
        <end position="359"/>
    </location>
</feature>
<reference evidence="5" key="1">
    <citation type="submission" date="2016-11" db="UniProtKB">
        <authorList>
            <consortium name="WormBaseParasite"/>
        </authorList>
    </citation>
    <scope>IDENTIFICATION</scope>
</reference>
<evidence type="ECO:0000259" key="3">
    <source>
        <dbReference type="Pfam" id="PF24511"/>
    </source>
</evidence>
<evidence type="ECO:0000313" key="5">
    <source>
        <dbReference type="WBParaSite" id="Csp11.Scaffold629.g11979.t1"/>
    </source>
</evidence>
<sequence>MLLSLFLSSLFIATTSGYQCNVNQSIVYPPSDLSQPLFYPDGWTDRQGPPLLDPNQDCFITVNIPNGYYATVNFHKLYPDEFGSYVLYSNNKYALLDNNDPDPYIFVFPRFKVSFSNGNTTQPSRFGFKVVYTPLPDAQKTVVPIIKGQPPVAIIANNNLTTFVGETNSMMSLMAFGLAEPQMEFLYRSTAVFGGDSFNDDFIGTLDLVLSSKTPLTTYGNKISVYTFGISKFLNYPLFMGQDAADVRVVRKYYGANCKPNEDCTVNIDGSFGHAYIVTDYEGSEYVKGFDTFPSTATLNVYENNVSNTTRIATLTNDNYRSQMPLEVKGVMKFYELVGSGHFNMAVTRTAPGASRLSF</sequence>
<dbReference type="PANTHER" id="PTHR47919:SF1">
    <property type="entry name" value="CUB-LIKE DOMAIN-CONTAINING PROTEIN"/>
    <property type="match status" value="1"/>
</dbReference>
<dbReference type="InterPro" id="IPR003366">
    <property type="entry name" value="CUB-like_dom"/>
</dbReference>
<dbReference type="eggNOG" id="ENOG502R9TZ">
    <property type="taxonomic scope" value="Eukaryota"/>
</dbReference>
<dbReference type="InterPro" id="IPR056013">
    <property type="entry name" value="DUF7591"/>
</dbReference>
<feature type="domain" description="DUF7591" evidence="3">
    <location>
        <begin position="248"/>
        <end position="339"/>
    </location>
</feature>
<dbReference type="AlphaFoldDB" id="A0A1I7TUR1"/>
<dbReference type="Proteomes" id="UP000095282">
    <property type="component" value="Unplaced"/>
</dbReference>
<keyword evidence="4" id="KW-1185">Reference proteome</keyword>
<organism evidence="4 5">
    <name type="scientific">Caenorhabditis tropicalis</name>
    <dbReference type="NCBI Taxonomy" id="1561998"/>
    <lineage>
        <taxon>Eukaryota</taxon>
        <taxon>Metazoa</taxon>
        <taxon>Ecdysozoa</taxon>
        <taxon>Nematoda</taxon>
        <taxon>Chromadorea</taxon>
        <taxon>Rhabditida</taxon>
        <taxon>Rhabditina</taxon>
        <taxon>Rhabditomorpha</taxon>
        <taxon>Rhabditoidea</taxon>
        <taxon>Rhabditidae</taxon>
        <taxon>Peloderinae</taxon>
        <taxon>Caenorhabditis</taxon>
    </lineage>
</organism>
<protein>
    <submittedName>
        <fullName evidence="5">CUB_2 domain-containing protein</fullName>
    </submittedName>
</protein>
<dbReference type="WBParaSite" id="Csp11.Scaffold629.g11979.t1">
    <property type="protein sequence ID" value="Csp11.Scaffold629.g11979.t1"/>
    <property type="gene ID" value="Csp11.Scaffold629.g11979"/>
</dbReference>
<evidence type="ECO:0000256" key="1">
    <source>
        <dbReference type="SAM" id="SignalP"/>
    </source>
</evidence>
<proteinExistence type="predicted"/>
<dbReference type="Pfam" id="PF02408">
    <property type="entry name" value="CUB_2"/>
    <property type="match status" value="1"/>
</dbReference>
<feature type="domain" description="CUB-like" evidence="2">
    <location>
        <begin position="16"/>
        <end position="136"/>
    </location>
</feature>
<dbReference type="Pfam" id="PF24511">
    <property type="entry name" value="DUF7591"/>
    <property type="match status" value="1"/>
</dbReference>
<evidence type="ECO:0000313" key="4">
    <source>
        <dbReference type="Proteomes" id="UP000095282"/>
    </source>
</evidence>
<dbReference type="GO" id="GO:0045087">
    <property type="term" value="P:innate immune response"/>
    <property type="evidence" value="ECO:0007669"/>
    <property type="project" value="TreeGrafter"/>
</dbReference>
<feature type="signal peptide" evidence="1">
    <location>
        <begin position="1"/>
        <end position="17"/>
    </location>
</feature>
<evidence type="ECO:0000259" key="2">
    <source>
        <dbReference type="Pfam" id="PF02408"/>
    </source>
</evidence>
<accession>A0A1I7TUR1</accession>